<dbReference type="CDD" id="cd03707">
    <property type="entry name" value="EFTU_III"/>
    <property type="match status" value="1"/>
</dbReference>
<dbReference type="InterPro" id="IPR041709">
    <property type="entry name" value="EF-Tu_GTP-bd"/>
</dbReference>
<dbReference type="InterPro" id="IPR033720">
    <property type="entry name" value="EFTU_2"/>
</dbReference>
<keyword evidence="7" id="KW-0479">Metal-binding</keyword>
<evidence type="ECO:0000256" key="3">
    <source>
        <dbReference type="ARBA" id="ARBA00022768"/>
    </source>
</evidence>
<dbReference type="NCBIfam" id="TIGR00231">
    <property type="entry name" value="small_GTP"/>
    <property type="match status" value="1"/>
</dbReference>
<comment type="function">
    <text evidence="7">GTP hydrolase that promotes the GTP-dependent binding of aminoacyl-tRNA to the A-site of ribosomes during protein biosynthesis.</text>
</comment>
<dbReference type="HAMAP" id="MF_00118_B">
    <property type="entry name" value="EF_Tu_B"/>
    <property type="match status" value="1"/>
</dbReference>
<dbReference type="Proteomes" id="UP000033944">
    <property type="component" value="Unassembled WGS sequence"/>
</dbReference>
<comment type="catalytic activity">
    <reaction evidence="7">
        <text>GTP + H2O = GDP + phosphate + H(+)</text>
        <dbReference type="Rhea" id="RHEA:19669"/>
        <dbReference type="ChEBI" id="CHEBI:15377"/>
        <dbReference type="ChEBI" id="CHEBI:15378"/>
        <dbReference type="ChEBI" id="CHEBI:37565"/>
        <dbReference type="ChEBI" id="CHEBI:43474"/>
        <dbReference type="ChEBI" id="CHEBI:58189"/>
        <dbReference type="EC" id="3.6.5.3"/>
    </reaction>
</comment>
<dbReference type="Pfam" id="PF03144">
    <property type="entry name" value="GTP_EFTU_D2"/>
    <property type="match status" value="1"/>
</dbReference>
<dbReference type="GO" id="GO:0000287">
    <property type="term" value="F:magnesium ion binding"/>
    <property type="evidence" value="ECO:0007669"/>
    <property type="project" value="UniProtKB-UniRule"/>
</dbReference>
<gene>
    <name evidence="7" type="primary">tuf</name>
    <name evidence="9" type="ORF">UT10_C0002G0041</name>
</gene>
<evidence type="ECO:0000256" key="7">
    <source>
        <dbReference type="HAMAP-Rule" id="MF_00118"/>
    </source>
</evidence>
<feature type="domain" description="Tr-type G" evidence="8">
    <location>
        <begin position="13"/>
        <end position="209"/>
    </location>
</feature>
<feature type="binding site" evidence="7">
    <location>
        <begin position="22"/>
        <end position="29"/>
    </location>
    <ligand>
        <name>GTP</name>
        <dbReference type="ChEBI" id="CHEBI:37565"/>
    </ligand>
</feature>
<dbReference type="PATRIC" id="fig|1618571.3.peg.119"/>
<dbReference type="NCBIfam" id="TIGR00485">
    <property type="entry name" value="EF-Tu"/>
    <property type="match status" value="1"/>
</dbReference>
<dbReference type="Pfam" id="PF00009">
    <property type="entry name" value="GTP_EFTU"/>
    <property type="match status" value="1"/>
</dbReference>
<evidence type="ECO:0000256" key="1">
    <source>
        <dbReference type="ARBA" id="ARBA00007249"/>
    </source>
</evidence>
<dbReference type="Gene3D" id="2.40.30.10">
    <property type="entry name" value="Translation factors"/>
    <property type="match status" value="2"/>
</dbReference>
<dbReference type="InterPro" id="IPR000795">
    <property type="entry name" value="T_Tr_GTP-bd_dom"/>
</dbReference>
<evidence type="ECO:0000259" key="8">
    <source>
        <dbReference type="PROSITE" id="PS51722"/>
    </source>
</evidence>
<dbReference type="PROSITE" id="PS00301">
    <property type="entry name" value="G_TR_1"/>
    <property type="match status" value="1"/>
</dbReference>
<dbReference type="SUPFAM" id="SSF50447">
    <property type="entry name" value="Translation proteins"/>
    <property type="match status" value="1"/>
</dbReference>
<dbReference type="PANTHER" id="PTHR43721:SF22">
    <property type="entry name" value="ELONGATION FACTOR TU, MITOCHONDRIAL"/>
    <property type="match status" value="1"/>
</dbReference>
<dbReference type="AlphaFoldDB" id="A0A0G0LIH6"/>
<keyword evidence="4 7" id="KW-0648">Protein biosynthesis</keyword>
<name>A0A0G0LIH6_9BACT</name>
<keyword evidence="7" id="KW-0460">Magnesium</keyword>
<dbReference type="InterPro" id="IPR004160">
    <property type="entry name" value="Transl_elong_EFTu/EF1A_C"/>
</dbReference>
<dbReference type="PANTHER" id="PTHR43721">
    <property type="entry name" value="ELONGATION FACTOR TU-RELATED"/>
    <property type="match status" value="1"/>
</dbReference>
<dbReference type="InterPro" id="IPR004161">
    <property type="entry name" value="EFTu-like_2"/>
</dbReference>
<feature type="binding site" evidence="7">
    <location>
        <begin position="141"/>
        <end position="144"/>
    </location>
    <ligand>
        <name>GTP</name>
        <dbReference type="ChEBI" id="CHEBI:37565"/>
    </ligand>
</feature>
<dbReference type="EMBL" id="LBVN01000002">
    <property type="protein sequence ID" value="KKQ87720.1"/>
    <property type="molecule type" value="Genomic_DNA"/>
</dbReference>
<keyword evidence="7" id="KW-0378">Hydrolase</keyword>
<evidence type="ECO:0000256" key="4">
    <source>
        <dbReference type="ARBA" id="ARBA00022917"/>
    </source>
</evidence>
<comment type="similarity">
    <text evidence="1 7">Belongs to the TRAFAC class translation factor GTPase superfamily. Classic translation factor GTPase family. EF-Tu/EF-1A subfamily.</text>
</comment>
<dbReference type="Gene3D" id="3.40.50.300">
    <property type="entry name" value="P-loop containing nucleotide triphosphate hydrolases"/>
    <property type="match status" value="1"/>
</dbReference>
<dbReference type="InterPro" id="IPR027417">
    <property type="entry name" value="P-loop_NTPase"/>
</dbReference>
<reference evidence="9 10" key="1">
    <citation type="journal article" date="2015" name="Nature">
        <title>rRNA introns, odd ribosomes, and small enigmatic genomes across a large radiation of phyla.</title>
        <authorList>
            <person name="Brown C.T."/>
            <person name="Hug L.A."/>
            <person name="Thomas B.C."/>
            <person name="Sharon I."/>
            <person name="Castelle C.J."/>
            <person name="Singh A."/>
            <person name="Wilkins M.J."/>
            <person name="Williams K.H."/>
            <person name="Banfield J.F."/>
        </authorList>
    </citation>
    <scope>NUCLEOTIDE SEQUENCE [LARGE SCALE GENOMIC DNA]</scope>
</reference>
<protein>
    <recommendedName>
        <fullName evidence="6 7">Elongation factor Tu</fullName>
        <shortName evidence="7">EF-Tu</shortName>
        <ecNumber evidence="7">3.6.5.3</ecNumber>
    </recommendedName>
</protein>
<dbReference type="InterPro" id="IPR004541">
    <property type="entry name" value="Transl_elong_EFTu/EF1A_bac/org"/>
</dbReference>
<dbReference type="InterPro" id="IPR005225">
    <property type="entry name" value="Small_GTP-bd"/>
</dbReference>
<dbReference type="CDD" id="cd03697">
    <property type="entry name" value="EFTU_II"/>
    <property type="match status" value="1"/>
</dbReference>
<dbReference type="NCBIfam" id="NF009373">
    <property type="entry name" value="PRK12736.1"/>
    <property type="match status" value="1"/>
</dbReference>
<proteinExistence type="inferred from homology"/>
<comment type="caution">
    <text evidence="9">The sequence shown here is derived from an EMBL/GenBank/DDBJ whole genome shotgun (WGS) entry which is preliminary data.</text>
</comment>
<accession>A0A0G0LIH6</accession>
<feature type="binding site" evidence="7">
    <location>
        <position position="29"/>
    </location>
    <ligand>
        <name>Mg(2+)</name>
        <dbReference type="ChEBI" id="CHEBI:18420"/>
    </ligand>
</feature>
<evidence type="ECO:0000313" key="10">
    <source>
        <dbReference type="Proteomes" id="UP000033944"/>
    </source>
</evidence>
<evidence type="ECO:0000256" key="6">
    <source>
        <dbReference type="ARBA" id="ARBA00029554"/>
    </source>
</evidence>
<keyword evidence="7" id="KW-0963">Cytoplasm</keyword>
<evidence type="ECO:0000256" key="2">
    <source>
        <dbReference type="ARBA" id="ARBA00022741"/>
    </source>
</evidence>
<comment type="subcellular location">
    <subcellularLocation>
        <location evidence="7">Cytoplasm</location>
    </subcellularLocation>
</comment>
<dbReference type="FunFam" id="3.40.50.300:FF:000003">
    <property type="entry name" value="Elongation factor Tu"/>
    <property type="match status" value="1"/>
</dbReference>
<comment type="subunit">
    <text evidence="7">Monomer.</text>
</comment>
<dbReference type="InterPro" id="IPR009001">
    <property type="entry name" value="Transl_elong_EF1A/Init_IF2_C"/>
</dbReference>
<keyword evidence="5 7" id="KW-0342">GTP-binding</keyword>
<dbReference type="CDD" id="cd01884">
    <property type="entry name" value="EF_Tu"/>
    <property type="match status" value="1"/>
</dbReference>
<dbReference type="GO" id="GO:0005525">
    <property type="term" value="F:GTP binding"/>
    <property type="evidence" value="ECO:0007669"/>
    <property type="project" value="UniProtKB-UniRule"/>
</dbReference>
<sequence length="399" mass="43472">MAADTKKKYERTKPHVNVGTIGHVDHGKTTLTSAITVVLAKQPGATTKAYKFDEIDNAPEEKERGVTINITHVEYETEKRHYAHIDAPGHADYIKNMITGAAQMDGAILVVSAPDGPMPQTREHIILARQVNVPAIVVALNKCDAVDDPELIELVEADIRDLLKKYQYPGDEIPIVRVSALKALEGDAEAEKGILELMKAVDTYIPDPVRETDKPFLMPVEDVFSITGRGTVATGRVERGKVNVNEEVEIVGLKATTKTVVTGLEMFRKTLDYAEAGDNVGILLRGIGKDDIERGQVLAKSGSITPHTEFEAEVYILSKEEGGRHTPFFTGYKPQFYIRTADVTGDVSLPEGIEMVMPGDNAKMKVKLIVPVALEEGFRFAIREGGSTVGAGVITKVIA</sequence>
<dbReference type="FunFam" id="2.40.30.10:FF:000001">
    <property type="entry name" value="Elongation factor Tu"/>
    <property type="match status" value="1"/>
</dbReference>
<keyword evidence="3 7" id="KW-0251">Elongation factor</keyword>
<feature type="binding site" evidence="7">
    <location>
        <begin position="86"/>
        <end position="90"/>
    </location>
    <ligand>
        <name>GTP</name>
        <dbReference type="ChEBI" id="CHEBI:37565"/>
    </ligand>
</feature>
<dbReference type="EC" id="3.6.5.3" evidence="7"/>
<dbReference type="PRINTS" id="PR00315">
    <property type="entry name" value="ELONGATNFCT"/>
</dbReference>
<dbReference type="Pfam" id="PF03143">
    <property type="entry name" value="GTP_EFTU_D3"/>
    <property type="match status" value="1"/>
</dbReference>
<dbReference type="SUPFAM" id="SSF50465">
    <property type="entry name" value="EF-Tu/eEF-1alpha/eIF2-gamma C-terminal domain"/>
    <property type="match status" value="1"/>
</dbReference>
<evidence type="ECO:0000256" key="5">
    <source>
        <dbReference type="ARBA" id="ARBA00023134"/>
    </source>
</evidence>
<dbReference type="PROSITE" id="PS51722">
    <property type="entry name" value="G_TR_2"/>
    <property type="match status" value="1"/>
</dbReference>
<dbReference type="InterPro" id="IPR050055">
    <property type="entry name" value="EF-Tu_GTPase"/>
</dbReference>
<dbReference type="InterPro" id="IPR009000">
    <property type="entry name" value="Transl_B-barrel_sf"/>
</dbReference>
<dbReference type="SUPFAM" id="SSF52540">
    <property type="entry name" value="P-loop containing nucleoside triphosphate hydrolases"/>
    <property type="match status" value="1"/>
</dbReference>
<dbReference type="GO" id="GO:0005829">
    <property type="term" value="C:cytosol"/>
    <property type="evidence" value="ECO:0007669"/>
    <property type="project" value="TreeGrafter"/>
</dbReference>
<keyword evidence="2 7" id="KW-0547">Nucleotide-binding</keyword>
<dbReference type="NCBIfam" id="NF009372">
    <property type="entry name" value="PRK12735.1"/>
    <property type="match status" value="1"/>
</dbReference>
<organism evidence="9 10">
    <name type="scientific">Candidatus Woesebacteria bacterium GW2011_GWB1_38_8b</name>
    <dbReference type="NCBI Taxonomy" id="1618571"/>
    <lineage>
        <taxon>Bacteria</taxon>
        <taxon>Candidatus Woeseibacteriota</taxon>
    </lineage>
</organism>
<dbReference type="GO" id="GO:0003924">
    <property type="term" value="F:GTPase activity"/>
    <property type="evidence" value="ECO:0007669"/>
    <property type="project" value="UniProtKB-UniRule"/>
</dbReference>
<dbReference type="NCBIfam" id="NF000766">
    <property type="entry name" value="PRK00049.1"/>
    <property type="match status" value="1"/>
</dbReference>
<dbReference type="InterPro" id="IPR031157">
    <property type="entry name" value="G_TR_CS"/>
</dbReference>
<dbReference type="GO" id="GO:0003746">
    <property type="term" value="F:translation elongation factor activity"/>
    <property type="evidence" value="ECO:0007669"/>
    <property type="project" value="UniProtKB-UniRule"/>
</dbReference>
<evidence type="ECO:0000313" key="9">
    <source>
        <dbReference type="EMBL" id="KKQ87720.1"/>
    </source>
</evidence>